<dbReference type="Proteomes" id="UP001529510">
    <property type="component" value="Unassembled WGS sequence"/>
</dbReference>
<name>A0ABD0MFM1_CIRMR</name>
<evidence type="ECO:0000313" key="2">
    <source>
        <dbReference type="Proteomes" id="UP001529510"/>
    </source>
</evidence>
<protein>
    <submittedName>
        <fullName evidence="1">Uncharacterized protein</fullName>
    </submittedName>
</protein>
<organism evidence="1 2">
    <name type="scientific">Cirrhinus mrigala</name>
    <name type="common">Mrigala</name>
    <dbReference type="NCBI Taxonomy" id="683832"/>
    <lineage>
        <taxon>Eukaryota</taxon>
        <taxon>Metazoa</taxon>
        <taxon>Chordata</taxon>
        <taxon>Craniata</taxon>
        <taxon>Vertebrata</taxon>
        <taxon>Euteleostomi</taxon>
        <taxon>Actinopterygii</taxon>
        <taxon>Neopterygii</taxon>
        <taxon>Teleostei</taxon>
        <taxon>Ostariophysi</taxon>
        <taxon>Cypriniformes</taxon>
        <taxon>Cyprinidae</taxon>
        <taxon>Labeoninae</taxon>
        <taxon>Labeonini</taxon>
        <taxon>Cirrhinus</taxon>
    </lineage>
</organism>
<dbReference type="EMBL" id="JAMKFB020000831">
    <property type="protein sequence ID" value="KAL0147063.1"/>
    <property type="molecule type" value="Genomic_DNA"/>
</dbReference>
<dbReference type="AlphaFoldDB" id="A0ABD0MFM1"/>
<accession>A0ABD0MFM1</accession>
<keyword evidence="2" id="KW-1185">Reference proteome</keyword>
<comment type="caution">
    <text evidence="1">The sequence shown here is derived from an EMBL/GenBank/DDBJ whole genome shotgun (WGS) entry which is preliminary data.</text>
</comment>
<reference evidence="1 2" key="1">
    <citation type="submission" date="2024-05" db="EMBL/GenBank/DDBJ databases">
        <title>Genome sequencing and assembly of Indian major carp, Cirrhinus mrigala (Hamilton, 1822).</title>
        <authorList>
            <person name="Mohindra V."/>
            <person name="Chowdhury L.M."/>
            <person name="Lal K."/>
            <person name="Jena J.K."/>
        </authorList>
    </citation>
    <scope>NUCLEOTIDE SEQUENCE [LARGE SCALE GENOMIC DNA]</scope>
    <source>
        <strain evidence="1">CM1030</strain>
        <tissue evidence="1">Blood</tissue>
    </source>
</reference>
<gene>
    <name evidence="1" type="ORF">M9458_057587</name>
</gene>
<proteinExistence type="predicted"/>
<evidence type="ECO:0000313" key="1">
    <source>
        <dbReference type="EMBL" id="KAL0147063.1"/>
    </source>
</evidence>
<sequence>MDQGSDLSVRVFPQPQGLRVIRERGELKKKSPELPLSSAWRMDTSQDMSAEKVGAGLPDSGLRHMAAVATFVRSAVPCKIAAGRTIRLDPEMGMALWHTLGWKPLSVATFSTTGRTLCPTDSCALRPGVEPQALLELIQQRSGEPVRFLSPPTAGLFLTEGSAGMRWHTAGPPVYEQE</sequence>